<dbReference type="Pfam" id="PF13561">
    <property type="entry name" value="adh_short_C2"/>
    <property type="match status" value="1"/>
</dbReference>
<feature type="region of interest" description="Disordered" evidence="1">
    <location>
        <begin position="1"/>
        <end position="32"/>
    </location>
</feature>
<feature type="compositionally biased region" description="Basic residues" evidence="1">
    <location>
        <begin position="1"/>
        <end position="30"/>
    </location>
</feature>
<dbReference type="AlphaFoldDB" id="A0A179BC86"/>
<dbReference type="SUPFAM" id="SSF51735">
    <property type="entry name" value="NAD(P)-binding Rossmann-fold domains"/>
    <property type="match status" value="1"/>
</dbReference>
<proteinExistence type="predicted"/>
<reference evidence="2" key="1">
    <citation type="submission" date="2016-04" db="EMBL/GenBank/DDBJ databases">
        <title>Fast-growing isolate from the root nodules of Vavilovia formosa.</title>
        <authorList>
            <person name="Kimeklis A."/>
            <person name="Safronova V."/>
            <person name="Belimov A."/>
            <person name="Andronov E."/>
        </authorList>
    </citation>
    <scope>NUCLEOTIDE SEQUENCE [LARGE SCALE GENOMIC DNA]</scope>
    <source>
        <strain evidence="2">Vaf-46</strain>
    </source>
</reference>
<comment type="caution">
    <text evidence="2">The sequence shown here is derived from an EMBL/GenBank/DDBJ whole genome shotgun (WGS) entry which is preliminary data.</text>
</comment>
<dbReference type="Gene3D" id="3.40.50.720">
    <property type="entry name" value="NAD(P)-binding Rossmann-like Domain"/>
    <property type="match status" value="1"/>
</dbReference>
<evidence type="ECO:0008006" key="3">
    <source>
        <dbReference type="Google" id="ProtNLM"/>
    </source>
</evidence>
<sequence length="108" mass="12236">MITKSLARRKTHPRQQHRPRRHSHAGHHQRVANLGNYADLMKLIPYKRIGATEEIGRRAVRLAPDFTDYIVGATTYIDGGMTLYPGFEPVPNVPSRGAVPCRPRLARQ</sequence>
<name>A0A179BC86_RHILE</name>
<gene>
    <name evidence="2" type="ORF">A4U53_08330</name>
</gene>
<dbReference type="InterPro" id="IPR036291">
    <property type="entry name" value="NAD(P)-bd_dom_sf"/>
</dbReference>
<evidence type="ECO:0000313" key="2">
    <source>
        <dbReference type="EMBL" id="OAP88761.1"/>
    </source>
</evidence>
<dbReference type="EMBL" id="LWBS01000450">
    <property type="protein sequence ID" value="OAP88761.1"/>
    <property type="molecule type" value="Genomic_DNA"/>
</dbReference>
<accession>A0A179BC86</accession>
<organism evidence="2">
    <name type="scientific">Rhizobium leguminosarum</name>
    <dbReference type="NCBI Taxonomy" id="384"/>
    <lineage>
        <taxon>Bacteria</taxon>
        <taxon>Pseudomonadati</taxon>
        <taxon>Pseudomonadota</taxon>
        <taxon>Alphaproteobacteria</taxon>
        <taxon>Hyphomicrobiales</taxon>
        <taxon>Rhizobiaceae</taxon>
        <taxon>Rhizobium/Agrobacterium group</taxon>
        <taxon>Rhizobium</taxon>
    </lineage>
</organism>
<dbReference type="InterPro" id="IPR002347">
    <property type="entry name" value="SDR_fam"/>
</dbReference>
<protein>
    <recommendedName>
        <fullName evidence="3">SDR family oxidoreductase</fullName>
    </recommendedName>
</protein>
<evidence type="ECO:0000256" key="1">
    <source>
        <dbReference type="SAM" id="MobiDB-lite"/>
    </source>
</evidence>